<protein>
    <submittedName>
        <fullName evidence="2">CAMK family protein kinase</fullName>
    </submittedName>
</protein>
<dbReference type="GeneID" id="94847154"/>
<proteinExistence type="predicted"/>
<dbReference type="Gene3D" id="3.30.200.20">
    <property type="entry name" value="Phosphorylase Kinase, domain 1"/>
    <property type="match status" value="1"/>
</dbReference>
<evidence type="ECO:0000313" key="3">
    <source>
        <dbReference type="Proteomes" id="UP000179807"/>
    </source>
</evidence>
<keyword evidence="3" id="KW-1185">Reference proteome</keyword>
<keyword evidence="2" id="KW-0808">Transferase</keyword>
<dbReference type="Proteomes" id="UP000179807">
    <property type="component" value="Unassembled WGS sequence"/>
</dbReference>
<dbReference type="Gene3D" id="1.10.510.10">
    <property type="entry name" value="Transferase(Phosphotransferase) domain 1"/>
    <property type="match status" value="1"/>
</dbReference>
<dbReference type="InterPro" id="IPR050588">
    <property type="entry name" value="WNK_Ser-Thr_kinase"/>
</dbReference>
<dbReference type="AlphaFoldDB" id="A0A1J4J686"/>
<dbReference type="InterPro" id="IPR000719">
    <property type="entry name" value="Prot_kinase_dom"/>
</dbReference>
<feature type="domain" description="Protein kinase" evidence="1">
    <location>
        <begin position="1"/>
        <end position="271"/>
    </location>
</feature>
<keyword evidence="2" id="KW-0418">Kinase</keyword>
<dbReference type="GO" id="GO:0005524">
    <property type="term" value="F:ATP binding"/>
    <property type="evidence" value="ECO:0007669"/>
    <property type="project" value="InterPro"/>
</dbReference>
<sequence length="308" mass="35146">MSKNLTSIFDPTHRYQRFDAYSTARTCVMQFKAYDTVSGIEVQWHEIDITNLTSEQVTKLIAYSETLKNLRCESILSVLCYWIERDKKIFYFITESVSSSPIKEHLMFDNPTITERVIAKWCIPVLKALNVLHNLPNPIIHSRISLSSIYIKPSSGNIKIVAPLINTYYLYPTNNSLKLRLSTPPEALFGNTTTASDVWSFGISLLYLVTKNEPFSECKSPNELISKLTNNELPEALNQVKSPLLNDLIKQCLLPIEKRPNVLNLMSHPFFKQHFEVISDETSQDDTIQVLFTGKTTSSHNDQPPLDI</sequence>
<dbReference type="GO" id="GO:0004672">
    <property type="term" value="F:protein kinase activity"/>
    <property type="evidence" value="ECO:0007669"/>
    <property type="project" value="InterPro"/>
</dbReference>
<reference evidence="2" key="1">
    <citation type="submission" date="2016-10" db="EMBL/GenBank/DDBJ databases">
        <authorList>
            <person name="Benchimol M."/>
            <person name="Almeida L.G."/>
            <person name="Vasconcelos A.T."/>
            <person name="Perreira-Neves A."/>
            <person name="Rosa I.A."/>
            <person name="Tasca T."/>
            <person name="Bogo M.R."/>
            <person name="de Souza W."/>
        </authorList>
    </citation>
    <scope>NUCLEOTIDE SEQUENCE [LARGE SCALE GENOMIC DNA]</scope>
    <source>
        <strain evidence="2">K</strain>
    </source>
</reference>
<organism evidence="2 3">
    <name type="scientific">Tritrichomonas foetus</name>
    <dbReference type="NCBI Taxonomy" id="1144522"/>
    <lineage>
        <taxon>Eukaryota</taxon>
        <taxon>Metamonada</taxon>
        <taxon>Parabasalia</taxon>
        <taxon>Tritrichomonadida</taxon>
        <taxon>Tritrichomonadidae</taxon>
        <taxon>Tritrichomonas</taxon>
    </lineage>
</organism>
<dbReference type="SMART" id="SM00220">
    <property type="entry name" value="S_TKc"/>
    <property type="match status" value="1"/>
</dbReference>
<dbReference type="RefSeq" id="XP_068347841.1">
    <property type="nucleotide sequence ID" value="XM_068512450.1"/>
</dbReference>
<dbReference type="OrthoDB" id="1034557at2759"/>
<evidence type="ECO:0000313" key="2">
    <source>
        <dbReference type="EMBL" id="OHS94704.1"/>
    </source>
</evidence>
<dbReference type="Pfam" id="PF00069">
    <property type="entry name" value="Pkinase"/>
    <property type="match status" value="1"/>
</dbReference>
<dbReference type="PANTHER" id="PTHR13902">
    <property type="entry name" value="SERINE/THREONINE-PROTEIN KINASE WNK WITH NO LYSINE -RELATED"/>
    <property type="match status" value="1"/>
</dbReference>
<accession>A0A1J4J686</accession>
<dbReference type="VEuPathDB" id="TrichDB:TRFO_39102"/>
<gene>
    <name evidence="2" type="ORF">TRFO_39102</name>
</gene>
<dbReference type="EMBL" id="MLAK01001296">
    <property type="protein sequence ID" value="OHS94704.1"/>
    <property type="molecule type" value="Genomic_DNA"/>
</dbReference>
<name>A0A1J4J686_9EUKA</name>
<dbReference type="InterPro" id="IPR011009">
    <property type="entry name" value="Kinase-like_dom_sf"/>
</dbReference>
<evidence type="ECO:0000259" key="1">
    <source>
        <dbReference type="PROSITE" id="PS50011"/>
    </source>
</evidence>
<dbReference type="SUPFAM" id="SSF56112">
    <property type="entry name" value="Protein kinase-like (PK-like)"/>
    <property type="match status" value="1"/>
</dbReference>
<dbReference type="PROSITE" id="PS50011">
    <property type="entry name" value="PROTEIN_KINASE_DOM"/>
    <property type="match status" value="1"/>
</dbReference>
<comment type="caution">
    <text evidence="2">The sequence shown here is derived from an EMBL/GenBank/DDBJ whole genome shotgun (WGS) entry which is preliminary data.</text>
</comment>